<sequence length="309" mass="33541">MIINNYSSSMIRSASHDSSAAVKSISSNQSSSTTSSSNTQIQSASSDPLQGQDKFSKQGAEISQTTVSASEASTNQSSDKRVEEANRQIAQDLSRRDLEVKNHERIHASIGGAFASAPNFDYERGPDGQLYAVGGDVRIDTSPVSDDPRATLEKAQVIIRAALSVPEPSTQDRRVAAQARVMATEAQAEIAKLEAPVQISDQDTRSEKSDSQEIDSQKAALANEAAALEDEKNKLRSEETKDKQSEDQKTLAERNEEQNASGRAVASLQEFNNRLNDLNKKLSDINLRLVDAGVFQKLFPEGSIIDKNI</sequence>
<dbReference type="AlphaFoldDB" id="A0A1N7JG22"/>
<feature type="compositionally biased region" description="Basic and acidic residues" evidence="1">
    <location>
        <begin position="202"/>
        <end position="211"/>
    </location>
</feature>
<proteinExistence type="predicted"/>
<dbReference type="EMBL" id="FTOE01000001">
    <property type="protein sequence ID" value="SIS48201.1"/>
    <property type="molecule type" value="Genomic_DNA"/>
</dbReference>
<keyword evidence="3" id="KW-1185">Reference proteome</keyword>
<evidence type="ECO:0000256" key="1">
    <source>
        <dbReference type="SAM" id="MobiDB-lite"/>
    </source>
</evidence>
<accession>A0A1N7JG22</accession>
<dbReference type="OrthoDB" id="9812722at2"/>
<feature type="compositionally biased region" description="Polar residues" evidence="1">
    <location>
        <begin position="61"/>
        <end position="77"/>
    </location>
</feature>
<feature type="compositionally biased region" description="Basic and acidic residues" evidence="1">
    <location>
        <begin position="229"/>
        <end position="257"/>
    </location>
</feature>
<dbReference type="RefSeq" id="WP_054343212.1">
    <property type="nucleotide sequence ID" value="NZ_FTOE01000001.1"/>
</dbReference>
<feature type="region of interest" description="Disordered" evidence="1">
    <location>
        <begin position="194"/>
        <end position="216"/>
    </location>
</feature>
<gene>
    <name evidence="2" type="ORF">SAMN05421760_1011092</name>
</gene>
<evidence type="ECO:0000313" key="3">
    <source>
        <dbReference type="Proteomes" id="UP000185999"/>
    </source>
</evidence>
<evidence type="ECO:0000313" key="2">
    <source>
        <dbReference type="EMBL" id="SIS48201.1"/>
    </source>
</evidence>
<feature type="compositionally biased region" description="Low complexity" evidence="1">
    <location>
        <begin position="22"/>
        <end position="46"/>
    </location>
</feature>
<protein>
    <submittedName>
        <fullName evidence="2">SprA-related family protein</fullName>
    </submittedName>
</protein>
<name>A0A1N7JG22_9GAMM</name>
<dbReference type="STRING" id="619304.SAMN05421760_1011092"/>
<feature type="region of interest" description="Disordered" evidence="1">
    <location>
        <begin position="229"/>
        <end position="262"/>
    </location>
</feature>
<dbReference type="Pfam" id="PF12118">
    <property type="entry name" value="SprA-related"/>
    <property type="match status" value="1"/>
</dbReference>
<feature type="region of interest" description="Disordered" evidence="1">
    <location>
        <begin position="22"/>
        <end position="86"/>
    </location>
</feature>
<dbReference type="Proteomes" id="UP000185999">
    <property type="component" value="Unassembled WGS sequence"/>
</dbReference>
<reference evidence="3" key="1">
    <citation type="submission" date="2017-01" db="EMBL/GenBank/DDBJ databases">
        <authorList>
            <person name="Varghese N."/>
            <person name="Submissions S."/>
        </authorList>
    </citation>
    <scope>NUCLEOTIDE SEQUENCE [LARGE SCALE GENOMIC DNA]</scope>
    <source>
        <strain evidence="3">DSM 22306</strain>
    </source>
</reference>
<dbReference type="InterPro" id="IPR021973">
    <property type="entry name" value="SprA-related"/>
</dbReference>
<organism evidence="2 3">
    <name type="scientific">Neptunomonas antarctica</name>
    <dbReference type="NCBI Taxonomy" id="619304"/>
    <lineage>
        <taxon>Bacteria</taxon>
        <taxon>Pseudomonadati</taxon>
        <taxon>Pseudomonadota</taxon>
        <taxon>Gammaproteobacteria</taxon>
        <taxon>Oceanospirillales</taxon>
        <taxon>Oceanospirillaceae</taxon>
        <taxon>Neptunomonas</taxon>
    </lineage>
</organism>